<keyword evidence="11" id="KW-1185">Reference proteome</keyword>
<feature type="transmembrane region" description="Helical" evidence="8">
    <location>
        <begin position="227"/>
        <end position="250"/>
    </location>
</feature>
<dbReference type="NCBIfam" id="TIGR00711">
    <property type="entry name" value="efflux_EmrB"/>
    <property type="match status" value="1"/>
</dbReference>
<dbReference type="OrthoDB" id="4080117at2"/>
<evidence type="ECO:0000313" key="10">
    <source>
        <dbReference type="EMBL" id="RKR75857.1"/>
    </source>
</evidence>
<feature type="transmembrane region" description="Helical" evidence="8">
    <location>
        <begin position="203"/>
        <end position="221"/>
    </location>
</feature>
<dbReference type="Gene3D" id="1.20.1250.20">
    <property type="entry name" value="MFS general substrate transporter like domains"/>
    <property type="match status" value="1"/>
</dbReference>
<dbReference type="PANTHER" id="PTHR42718:SF9">
    <property type="entry name" value="MAJOR FACILITATOR SUPERFAMILY MULTIDRUG TRANSPORTER MFSC"/>
    <property type="match status" value="1"/>
</dbReference>
<evidence type="ECO:0000313" key="11">
    <source>
        <dbReference type="Proteomes" id="UP000280008"/>
    </source>
</evidence>
<keyword evidence="6 8" id="KW-1133">Transmembrane helix</keyword>
<evidence type="ECO:0000256" key="2">
    <source>
        <dbReference type="ARBA" id="ARBA00008537"/>
    </source>
</evidence>
<feature type="transmembrane region" description="Helical" evidence="8">
    <location>
        <begin position="142"/>
        <end position="162"/>
    </location>
</feature>
<name>A0A495IIQ0_9MICO</name>
<evidence type="ECO:0000256" key="1">
    <source>
        <dbReference type="ARBA" id="ARBA00004651"/>
    </source>
</evidence>
<feature type="transmembrane region" description="Helical" evidence="8">
    <location>
        <begin position="435"/>
        <end position="453"/>
    </location>
</feature>
<feature type="transmembrane region" description="Helical" evidence="8">
    <location>
        <begin position="168"/>
        <end position="191"/>
    </location>
</feature>
<dbReference type="GO" id="GO:0005886">
    <property type="term" value="C:plasma membrane"/>
    <property type="evidence" value="ECO:0007669"/>
    <property type="project" value="UniProtKB-SubCell"/>
</dbReference>
<evidence type="ECO:0000256" key="5">
    <source>
        <dbReference type="ARBA" id="ARBA00022692"/>
    </source>
</evidence>
<dbReference type="PRINTS" id="PR01036">
    <property type="entry name" value="TCRTETB"/>
</dbReference>
<evidence type="ECO:0000256" key="3">
    <source>
        <dbReference type="ARBA" id="ARBA00022448"/>
    </source>
</evidence>
<keyword evidence="5 8" id="KW-0812">Transmembrane</keyword>
<dbReference type="AlphaFoldDB" id="A0A495IIQ0"/>
<dbReference type="CDD" id="cd17321">
    <property type="entry name" value="MFS_MMR_MDR_like"/>
    <property type="match status" value="1"/>
</dbReference>
<dbReference type="Pfam" id="PF07690">
    <property type="entry name" value="MFS_1"/>
    <property type="match status" value="1"/>
</dbReference>
<gene>
    <name evidence="10" type="ORF">C8E83_3019</name>
</gene>
<feature type="transmembrane region" description="Helical" evidence="8">
    <location>
        <begin position="80"/>
        <end position="106"/>
    </location>
</feature>
<feature type="transmembrane region" description="Helical" evidence="8">
    <location>
        <begin position="334"/>
        <end position="353"/>
    </location>
</feature>
<keyword evidence="3" id="KW-0813">Transport</keyword>
<comment type="subcellular location">
    <subcellularLocation>
        <location evidence="1">Cell membrane</location>
        <topology evidence="1">Multi-pass membrane protein</topology>
    </subcellularLocation>
</comment>
<dbReference type="PROSITE" id="PS50850">
    <property type="entry name" value="MFS"/>
    <property type="match status" value="1"/>
</dbReference>
<reference evidence="10 11" key="1">
    <citation type="submission" date="2018-10" db="EMBL/GenBank/DDBJ databases">
        <title>Sequencing the genomes of 1000 actinobacteria strains.</title>
        <authorList>
            <person name="Klenk H.-P."/>
        </authorList>
    </citation>
    <scope>NUCLEOTIDE SEQUENCE [LARGE SCALE GENOMIC DNA]</scope>
    <source>
        <strain evidence="10 11">DSM 17894</strain>
    </source>
</reference>
<feature type="transmembrane region" description="Helical" evidence="8">
    <location>
        <begin position="271"/>
        <end position="294"/>
    </location>
</feature>
<evidence type="ECO:0000256" key="6">
    <source>
        <dbReference type="ARBA" id="ARBA00022989"/>
    </source>
</evidence>
<dbReference type="Gene3D" id="1.20.1720.10">
    <property type="entry name" value="Multidrug resistance protein D"/>
    <property type="match status" value="1"/>
</dbReference>
<feature type="transmembrane region" description="Helical" evidence="8">
    <location>
        <begin position="406"/>
        <end position="423"/>
    </location>
</feature>
<evidence type="ECO:0000256" key="4">
    <source>
        <dbReference type="ARBA" id="ARBA00022475"/>
    </source>
</evidence>
<feature type="transmembrane region" description="Helical" evidence="8">
    <location>
        <begin position="300"/>
        <end position="322"/>
    </location>
</feature>
<dbReference type="RefSeq" id="WP_121370644.1">
    <property type="nucleotide sequence ID" value="NZ_RBKS01000001.1"/>
</dbReference>
<dbReference type="InterPro" id="IPR036259">
    <property type="entry name" value="MFS_trans_sf"/>
</dbReference>
<dbReference type="GO" id="GO:0022857">
    <property type="term" value="F:transmembrane transporter activity"/>
    <property type="evidence" value="ECO:0007669"/>
    <property type="project" value="InterPro"/>
</dbReference>
<dbReference type="InterPro" id="IPR020846">
    <property type="entry name" value="MFS_dom"/>
</dbReference>
<feature type="transmembrane region" description="Helical" evidence="8">
    <location>
        <begin position="47"/>
        <end position="68"/>
    </location>
</feature>
<feature type="transmembrane region" description="Helical" evidence="8">
    <location>
        <begin position="112"/>
        <end position="130"/>
    </location>
</feature>
<evidence type="ECO:0000256" key="7">
    <source>
        <dbReference type="ARBA" id="ARBA00023136"/>
    </source>
</evidence>
<proteinExistence type="inferred from homology"/>
<comment type="similarity">
    <text evidence="2">Belongs to the major facilitator superfamily. EmrB family.</text>
</comment>
<keyword evidence="4" id="KW-1003">Cell membrane</keyword>
<comment type="caution">
    <text evidence="10">The sequence shown here is derived from an EMBL/GenBank/DDBJ whole genome shotgun (WGS) entry which is preliminary data.</text>
</comment>
<evidence type="ECO:0000256" key="8">
    <source>
        <dbReference type="SAM" id="Phobius"/>
    </source>
</evidence>
<feature type="domain" description="Major facilitator superfamily (MFS) profile" evidence="9">
    <location>
        <begin position="14"/>
        <end position="459"/>
    </location>
</feature>
<protein>
    <submittedName>
        <fullName evidence="10">EmrB/QacA subfamily drug resistance transporter</fullName>
    </submittedName>
</protein>
<feature type="transmembrane region" description="Helical" evidence="8">
    <location>
        <begin position="359"/>
        <end position="385"/>
    </location>
</feature>
<sequence length="486" mass="50394">MTITDMTPRRRGMLLALCCVSVLLVGIDMTGVNVALPAIGLHLGASVTGLSWVVDAYTVTLAALLLFSSSSGDRFGRRKVFLMGLGVFVIGSALCAIAPTLSWLIVFRVLQALGASALNPVAMAILGTVYTKPADRARALGIWGGVIGLSLALGPIVGGALVDSPLGWRWIFVINVPIGIATIIMTLRIIPESKAAFARRFDLAGQIFVALGLASLTFGIIEGSSLGWSSAPILVAFLVTALCLVGILFYEPRRFEPLIEIGFFRSFPFSASSIMAVLSFAALGSFLFLNSLYLQQGRGFTAFGAGLLVMPLAIVAIFFGPISGRILARHGARIPLIVAGIGIGGTGALLAFIDQSTPTWWLLIAYTVMGFGNAAVGAPISQTAVAGMPRERIGIATGISSTSRQVGATLGVAIAGAVLAGHAGHGTTIAEHTHIGWIINAGYGAVILVIGLLSTTKWAHASAHAVSDALTTEPPLTGPVPEVQQA</sequence>
<organism evidence="10 11">
    <name type="scientific">Frondihabitans australicus</name>
    <dbReference type="NCBI Taxonomy" id="386892"/>
    <lineage>
        <taxon>Bacteria</taxon>
        <taxon>Bacillati</taxon>
        <taxon>Actinomycetota</taxon>
        <taxon>Actinomycetes</taxon>
        <taxon>Micrococcales</taxon>
        <taxon>Microbacteriaceae</taxon>
        <taxon>Frondihabitans</taxon>
    </lineage>
</organism>
<evidence type="ECO:0000259" key="9">
    <source>
        <dbReference type="PROSITE" id="PS50850"/>
    </source>
</evidence>
<dbReference type="Proteomes" id="UP000280008">
    <property type="component" value="Unassembled WGS sequence"/>
</dbReference>
<keyword evidence="7 8" id="KW-0472">Membrane</keyword>
<dbReference type="SUPFAM" id="SSF103473">
    <property type="entry name" value="MFS general substrate transporter"/>
    <property type="match status" value="1"/>
</dbReference>
<dbReference type="PANTHER" id="PTHR42718">
    <property type="entry name" value="MAJOR FACILITATOR SUPERFAMILY MULTIDRUG TRANSPORTER MFSC"/>
    <property type="match status" value="1"/>
</dbReference>
<dbReference type="InterPro" id="IPR011701">
    <property type="entry name" value="MFS"/>
</dbReference>
<dbReference type="InterPro" id="IPR004638">
    <property type="entry name" value="EmrB-like"/>
</dbReference>
<accession>A0A495IIQ0</accession>
<dbReference type="EMBL" id="RBKS01000001">
    <property type="protein sequence ID" value="RKR75857.1"/>
    <property type="molecule type" value="Genomic_DNA"/>
</dbReference>